<proteinExistence type="predicted"/>
<name>A0A4V3CZD9_LABRH</name>
<dbReference type="EMBL" id="SNXZ01000003">
    <property type="protein sequence ID" value="TDP97678.1"/>
    <property type="molecule type" value="Genomic_DNA"/>
</dbReference>
<feature type="transmembrane region" description="Helical" evidence="1">
    <location>
        <begin position="20"/>
        <end position="39"/>
    </location>
</feature>
<dbReference type="AlphaFoldDB" id="A0A4V3CZD9"/>
<protein>
    <submittedName>
        <fullName evidence="2">Uncharacterized protein</fullName>
    </submittedName>
</protein>
<reference evidence="2 3" key="1">
    <citation type="submission" date="2019-03" db="EMBL/GenBank/DDBJ databases">
        <title>Genomic Encyclopedia of Type Strains, Phase IV (KMG-IV): sequencing the most valuable type-strain genomes for metagenomic binning, comparative biology and taxonomic classification.</title>
        <authorList>
            <person name="Goeker M."/>
        </authorList>
    </citation>
    <scope>NUCLEOTIDE SEQUENCE [LARGE SCALE GENOMIC DNA]</scope>
    <source>
        <strain evidence="2 3">DSM 45361</strain>
    </source>
</reference>
<keyword evidence="1" id="KW-1133">Transmembrane helix</keyword>
<dbReference type="RefSeq" id="WP_133850845.1">
    <property type="nucleotide sequence ID" value="NZ_SNXZ01000003.1"/>
</dbReference>
<evidence type="ECO:0000313" key="3">
    <source>
        <dbReference type="Proteomes" id="UP000295444"/>
    </source>
</evidence>
<organism evidence="2 3">
    <name type="scientific">Labedaea rhizosphaerae</name>
    <dbReference type="NCBI Taxonomy" id="598644"/>
    <lineage>
        <taxon>Bacteria</taxon>
        <taxon>Bacillati</taxon>
        <taxon>Actinomycetota</taxon>
        <taxon>Actinomycetes</taxon>
        <taxon>Pseudonocardiales</taxon>
        <taxon>Pseudonocardiaceae</taxon>
        <taxon>Labedaea</taxon>
    </lineage>
</organism>
<keyword evidence="1" id="KW-0472">Membrane</keyword>
<keyword evidence="3" id="KW-1185">Reference proteome</keyword>
<gene>
    <name evidence="2" type="ORF">EV186_103642</name>
</gene>
<comment type="caution">
    <text evidence="2">The sequence shown here is derived from an EMBL/GenBank/DDBJ whole genome shotgun (WGS) entry which is preliminary data.</text>
</comment>
<evidence type="ECO:0000313" key="2">
    <source>
        <dbReference type="EMBL" id="TDP97678.1"/>
    </source>
</evidence>
<keyword evidence="1" id="KW-0812">Transmembrane</keyword>
<accession>A0A4V3CZD9</accession>
<dbReference type="Proteomes" id="UP000295444">
    <property type="component" value="Unassembled WGS sequence"/>
</dbReference>
<sequence length="127" mass="13983">MRNQSTARHRTSRKPIGQPARWVVIVVTALMFGGIAATATSSAAEQPHGHYTVITHERTPANQAAFSKCWGDNAGITDAQWDELSSSRTEADVTRFYAEHPQVRAAFQHCLTAVPRVEQTTTTVVTY</sequence>
<evidence type="ECO:0000256" key="1">
    <source>
        <dbReference type="SAM" id="Phobius"/>
    </source>
</evidence>